<dbReference type="GO" id="GO:0034511">
    <property type="term" value="F:U3 snoRNA binding"/>
    <property type="evidence" value="ECO:0007669"/>
    <property type="project" value="InterPro"/>
</dbReference>
<evidence type="ECO:0000313" key="2">
    <source>
        <dbReference type="EMBL" id="KMS94201.1"/>
    </source>
</evidence>
<dbReference type="GO" id="GO:0032040">
    <property type="term" value="C:small-subunit processome"/>
    <property type="evidence" value="ECO:0007669"/>
    <property type="project" value="TreeGrafter"/>
</dbReference>
<name>A0A0J8AZR0_BETVV</name>
<dbReference type="Gramene" id="KMS94201">
    <property type="protein sequence ID" value="KMS94201"/>
    <property type="gene ID" value="BVRB_023790"/>
</dbReference>
<dbReference type="EMBL" id="KQ095363">
    <property type="protein sequence ID" value="KMS94201.1"/>
    <property type="molecule type" value="Genomic_DNA"/>
</dbReference>
<organism evidence="2 3">
    <name type="scientific">Beta vulgaris subsp. vulgaris</name>
    <name type="common">Beet</name>
    <dbReference type="NCBI Taxonomy" id="3555"/>
    <lineage>
        <taxon>Eukaryota</taxon>
        <taxon>Viridiplantae</taxon>
        <taxon>Streptophyta</taxon>
        <taxon>Embryophyta</taxon>
        <taxon>Tracheophyta</taxon>
        <taxon>Spermatophyta</taxon>
        <taxon>Magnoliopsida</taxon>
        <taxon>eudicotyledons</taxon>
        <taxon>Gunneridae</taxon>
        <taxon>Pentapetalae</taxon>
        <taxon>Caryophyllales</taxon>
        <taxon>Chenopodiaceae</taxon>
        <taxon>Betoideae</taxon>
        <taxon>Beta</taxon>
    </lineage>
</organism>
<feature type="domain" description="UTP25 NTP hydrolase-like" evidence="1">
    <location>
        <begin position="78"/>
        <end position="158"/>
    </location>
</feature>
<dbReference type="InterPro" id="IPR053940">
    <property type="entry name" value="UTP25_NTPase-like"/>
</dbReference>
<dbReference type="Proteomes" id="UP000035740">
    <property type="component" value="Unassembled WGS sequence"/>
</dbReference>
<accession>A0A0J8AZR0</accession>
<protein>
    <recommendedName>
        <fullName evidence="1">UTP25 NTP hydrolase-like domain-containing protein</fullName>
    </recommendedName>
</protein>
<feature type="non-terminal residue" evidence="2">
    <location>
        <position position="1"/>
    </location>
</feature>
<proteinExistence type="predicted"/>
<keyword evidence="3" id="KW-1185">Reference proteome</keyword>
<dbReference type="PANTHER" id="PTHR12933">
    <property type="entry name" value="ORF PROTEIN-RELATED"/>
    <property type="match status" value="1"/>
</dbReference>
<dbReference type="OrthoDB" id="10264378at2759"/>
<dbReference type="GO" id="GO:0019843">
    <property type="term" value="F:rRNA binding"/>
    <property type="evidence" value="ECO:0007669"/>
    <property type="project" value="TreeGrafter"/>
</dbReference>
<evidence type="ECO:0000259" key="1">
    <source>
        <dbReference type="Pfam" id="PF22916"/>
    </source>
</evidence>
<dbReference type="GO" id="GO:0000462">
    <property type="term" value="P:maturation of SSU-rRNA from tricistronic rRNA transcript (SSU-rRNA, 5.8S rRNA, LSU-rRNA)"/>
    <property type="evidence" value="ECO:0007669"/>
    <property type="project" value="TreeGrafter"/>
</dbReference>
<reference evidence="2 3" key="1">
    <citation type="journal article" date="2014" name="Nature">
        <title>The genome of the recently domesticated crop plant sugar beet (Beta vulgaris).</title>
        <authorList>
            <person name="Dohm J.C."/>
            <person name="Minoche A.E."/>
            <person name="Holtgrawe D."/>
            <person name="Capella-Gutierrez S."/>
            <person name="Zakrzewski F."/>
            <person name="Tafer H."/>
            <person name="Rupp O."/>
            <person name="Sorensen T.R."/>
            <person name="Stracke R."/>
            <person name="Reinhardt R."/>
            <person name="Goesmann A."/>
            <person name="Kraft T."/>
            <person name="Schulz B."/>
            <person name="Stadler P.F."/>
            <person name="Schmidt T."/>
            <person name="Gabaldon T."/>
            <person name="Lehrach H."/>
            <person name="Weisshaar B."/>
            <person name="Himmelbauer H."/>
        </authorList>
    </citation>
    <scope>NUCLEOTIDE SEQUENCE [LARGE SCALE GENOMIC DNA]</scope>
    <source>
        <tissue evidence="2">Taproot</tissue>
    </source>
</reference>
<dbReference type="PANTHER" id="PTHR12933:SF0">
    <property type="entry name" value="U3 SMALL NUCLEOLAR RNA-ASSOCIATED PROTEIN 25 HOMOLOG"/>
    <property type="match status" value="1"/>
</dbReference>
<dbReference type="AlphaFoldDB" id="A0A0J8AZR0"/>
<sequence length="166" mass="18938">PVARQSAPISIYNRAVASIADYLQISRSRIYLSCSRDAYLSHIVRHILYGRRKVAEGDEILASDPDAEVRDQGFTQPKISNRKRFVEEFGPPNLDDDELNRFNAKPELYRAVIQGGADKGFHRLLFTKICHLGNFDDNFRIGIKLGNRSVKLYSEFYSVCQSLAIR</sequence>
<dbReference type="Pfam" id="PF22916">
    <property type="entry name" value="UTP25_NTPase-like"/>
    <property type="match status" value="1"/>
</dbReference>
<dbReference type="InterPro" id="IPR010678">
    <property type="entry name" value="UTP25"/>
</dbReference>
<gene>
    <name evidence="2" type="ORF">BVRB_023790</name>
</gene>
<evidence type="ECO:0000313" key="3">
    <source>
        <dbReference type="Proteomes" id="UP000035740"/>
    </source>
</evidence>